<feature type="compositionally biased region" description="Basic and acidic residues" evidence="1">
    <location>
        <begin position="480"/>
        <end position="489"/>
    </location>
</feature>
<feature type="compositionally biased region" description="Basic and acidic residues" evidence="1">
    <location>
        <begin position="457"/>
        <end position="471"/>
    </location>
</feature>
<feature type="region of interest" description="Disordered" evidence="1">
    <location>
        <begin position="100"/>
        <end position="294"/>
    </location>
</feature>
<evidence type="ECO:0000313" key="3">
    <source>
        <dbReference type="EMBL" id="KAJ8496296.1"/>
    </source>
</evidence>
<feature type="region of interest" description="Disordered" evidence="1">
    <location>
        <begin position="21"/>
        <end position="56"/>
    </location>
</feature>
<gene>
    <name evidence="3" type="ORF">ONZ51_g1214</name>
</gene>
<feature type="compositionally biased region" description="Polar residues" evidence="1">
    <location>
        <begin position="443"/>
        <end position="455"/>
    </location>
</feature>
<dbReference type="AlphaFoldDB" id="A0AAD7U2N7"/>
<feature type="compositionally biased region" description="Low complexity" evidence="1">
    <location>
        <begin position="308"/>
        <end position="321"/>
    </location>
</feature>
<feature type="compositionally biased region" description="Polar residues" evidence="1">
    <location>
        <begin position="23"/>
        <end position="39"/>
    </location>
</feature>
<dbReference type="EMBL" id="JAPEVG010000016">
    <property type="protein sequence ID" value="KAJ8496296.1"/>
    <property type="molecule type" value="Genomic_DNA"/>
</dbReference>
<dbReference type="Proteomes" id="UP001215151">
    <property type="component" value="Unassembled WGS sequence"/>
</dbReference>
<feature type="compositionally biased region" description="Polar residues" evidence="1">
    <location>
        <begin position="154"/>
        <end position="165"/>
    </location>
</feature>
<feature type="transmembrane region" description="Helical" evidence="2">
    <location>
        <begin position="811"/>
        <end position="831"/>
    </location>
</feature>
<feature type="region of interest" description="Disordered" evidence="1">
    <location>
        <begin position="372"/>
        <end position="681"/>
    </location>
</feature>
<sequence>MFASSSATSMPSIIERLRKRTLSQRSSTSVQLALQSNPSNPIPSEELARVHPLSPSRSEPLLVDRRIVEDLPALLGALERESEPTQRGALKPRVRKRSGLAGLVLTGTRRLDDGPDDNAMHERHSSEKENDHTHDQLTNSSAPSLRRQLAGPSRRSTATVTSPWSTFGRRRTQKPTAVHSSMSPSYRSSRRSSSLVNGSSSSNTGEGRTVSNMASMSSIRQPGSSQDVSVPGAPSDMSHGSTSVDARSLRVPHITDGRSTSAGLAQSPSLGQRSPSMVQITPSTGFILPSDIPVPTTSSPRAAVLEFPATTASSSQPSTSSSEHHHRGLTKRPESTATGHPAHLVIQRVMSGGTLPAHPSEFQALEAGSSATFQPGCETDEPKAVSVSGPSRGGDGRLLLSAAAEPHALHASSERTDGERVDEPTSTSADEKKIAAENRSDGATDTLSRSSSTPTDFPERKDDSWMAEPRDATNTLNSRHSIDTRDTLKRGSSSASRTGSHIRVRSRRSSQLSEPSTPTPSTSKENGGFGPSTAVFPTSPPQTPTPVRVQRTPRTASEPGLRSVSEKSVLETPVNHKGKRKAEEVDITPPDQRVGHHATFVLPEGGRRSHHASEVSRAPSSYNGRKRARLSTTSPSASPSHSRPASVTRHPTDSWPSRTGTFSPLHRAASKTASMRSGARPESMIAAVHRNTERRRSMSEISIPISALVAPHAPSMSVRSSMYHMRDPRKPPRVHPTPWYLERRTAEQEGSPTHAWFFFLGFILFPLWYLASFWRIPKTRQVGGTDTEKAVTLDDPQVEHDARSWRFRCRVMSVVSLFTYIPFIVLVAIFVPRS</sequence>
<feature type="compositionally biased region" description="Low complexity" evidence="1">
    <location>
        <begin position="180"/>
        <end position="202"/>
    </location>
</feature>
<organism evidence="3 4">
    <name type="scientific">Trametes cubensis</name>
    <dbReference type="NCBI Taxonomy" id="1111947"/>
    <lineage>
        <taxon>Eukaryota</taxon>
        <taxon>Fungi</taxon>
        <taxon>Dikarya</taxon>
        <taxon>Basidiomycota</taxon>
        <taxon>Agaricomycotina</taxon>
        <taxon>Agaricomycetes</taxon>
        <taxon>Polyporales</taxon>
        <taxon>Polyporaceae</taxon>
        <taxon>Trametes</taxon>
    </lineage>
</organism>
<protein>
    <submittedName>
        <fullName evidence="3">Uncharacterized protein</fullName>
    </submittedName>
</protein>
<proteinExistence type="predicted"/>
<feature type="compositionally biased region" description="Polar residues" evidence="1">
    <location>
        <begin position="257"/>
        <end position="284"/>
    </location>
</feature>
<evidence type="ECO:0000256" key="1">
    <source>
        <dbReference type="SAM" id="MobiDB-lite"/>
    </source>
</evidence>
<feature type="compositionally biased region" description="Polar residues" evidence="1">
    <location>
        <begin position="490"/>
        <end position="499"/>
    </location>
</feature>
<keyword evidence="2" id="KW-0472">Membrane</keyword>
<feature type="region of interest" description="Disordered" evidence="1">
    <location>
        <begin position="308"/>
        <end position="339"/>
    </location>
</feature>
<name>A0AAD7U2N7_9APHY</name>
<accession>A0AAD7U2N7</accession>
<evidence type="ECO:0000256" key="2">
    <source>
        <dbReference type="SAM" id="Phobius"/>
    </source>
</evidence>
<keyword evidence="2" id="KW-0812">Transmembrane</keyword>
<feature type="compositionally biased region" description="Low complexity" evidence="1">
    <location>
        <begin position="630"/>
        <end position="646"/>
    </location>
</feature>
<feature type="compositionally biased region" description="Polar residues" evidence="1">
    <location>
        <begin position="203"/>
        <end position="228"/>
    </location>
</feature>
<feature type="compositionally biased region" description="Basic and acidic residues" evidence="1">
    <location>
        <begin position="605"/>
        <end position="614"/>
    </location>
</feature>
<comment type="caution">
    <text evidence="3">The sequence shown here is derived from an EMBL/GenBank/DDBJ whole genome shotgun (WGS) entry which is preliminary data.</text>
</comment>
<feature type="compositionally biased region" description="Basic and acidic residues" evidence="1">
    <location>
        <begin position="412"/>
        <end position="442"/>
    </location>
</feature>
<keyword evidence="2" id="KW-1133">Transmembrane helix</keyword>
<feature type="transmembrane region" description="Helical" evidence="2">
    <location>
        <begin position="753"/>
        <end position="771"/>
    </location>
</feature>
<feature type="compositionally biased region" description="Basic and acidic residues" evidence="1">
    <location>
        <begin position="109"/>
        <end position="135"/>
    </location>
</feature>
<feature type="compositionally biased region" description="Low complexity" evidence="1">
    <location>
        <begin position="509"/>
        <end position="523"/>
    </location>
</feature>
<keyword evidence="4" id="KW-1185">Reference proteome</keyword>
<reference evidence="3" key="1">
    <citation type="submission" date="2022-11" db="EMBL/GenBank/DDBJ databases">
        <title>Genome Sequence of Cubamyces cubensis.</title>
        <authorList>
            <person name="Buettner E."/>
        </authorList>
    </citation>
    <scope>NUCLEOTIDE SEQUENCE</scope>
    <source>
        <strain evidence="3">MPL-01</strain>
    </source>
</reference>
<evidence type="ECO:0000313" key="4">
    <source>
        <dbReference type="Proteomes" id="UP001215151"/>
    </source>
</evidence>